<dbReference type="InterPro" id="IPR036271">
    <property type="entry name" value="Tet_transcr_reg_TetR-rel_C_sf"/>
</dbReference>
<dbReference type="PANTHER" id="PTHR30055">
    <property type="entry name" value="HTH-TYPE TRANSCRIPTIONAL REGULATOR RUTR"/>
    <property type="match status" value="1"/>
</dbReference>
<accession>A0A845SR51</accession>
<proteinExistence type="predicted"/>
<dbReference type="RefSeq" id="WP_162368544.1">
    <property type="nucleotide sequence ID" value="NZ_WUBS01000023.1"/>
</dbReference>
<dbReference type="Pfam" id="PF00440">
    <property type="entry name" value="TetR_N"/>
    <property type="match status" value="1"/>
</dbReference>
<feature type="DNA-binding region" description="H-T-H motif" evidence="2">
    <location>
        <begin position="43"/>
        <end position="62"/>
    </location>
</feature>
<dbReference type="EMBL" id="WUBS01000023">
    <property type="protein sequence ID" value="NDL65832.1"/>
    <property type="molecule type" value="Genomic_DNA"/>
</dbReference>
<dbReference type="PROSITE" id="PS50977">
    <property type="entry name" value="HTH_TETR_2"/>
    <property type="match status" value="1"/>
</dbReference>
<comment type="caution">
    <text evidence="5">The sequence shown here is derived from an EMBL/GenBank/DDBJ whole genome shotgun (WGS) entry which is preliminary data.</text>
</comment>
<reference evidence="5 6" key="1">
    <citation type="submission" date="2019-12" db="EMBL/GenBank/DDBJ databases">
        <authorList>
            <person name="Lee S.D."/>
        </authorList>
    </citation>
    <scope>NUCLEOTIDE SEQUENCE [LARGE SCALE GENOMIC DNA]</scope>
    <source>
        <strain evidence="5 6">SAP-6</strain>
    </source>
</reference>
<dbReference type="InterPro" id="IPR050109">
    <property type="entry name" value="HTH-type_TetR-like_transc_reg"/>
</dbReference>
<dbReference type="AlphaFoldDB" id="A0A845SR51"/>
<evidence type="ECO:0000256" key="3">
    <source>
        <dbReference type="SAM" id="Phobius"/>
    </source>
</evidence>
<evidence type="ECO:0000256" key="2">
    <source>
        <dbReference type="PROSITE-ProRule" id="PRU00335"/>
    </source>
</evidence>
<keyword evidence="3" id="KW-0472">Membrane</keyword>
<dbReference type="InterPro" id="IPR001647">
    <property type="entry name" value="HTH_TetR"/>
</dbReference>
<keyword evidence="1 2" id="KW-0238">DNA-binding</keyword>
<keyword evidence="3" id="KW-0812">Transmembrane</keyword>
<dbReference type="SUPFAM" id="SSF48498">
    <property type="entry name" value="Tetracyclin repressor-like, C-terminal domain"/>
    <property type="match status" value="1"/>
</dbReference>
<dbReference type="GO" id="GO:0000976">
    <property type="term" value="F:transcription cis-regulatory region binding"/>
    <property type="evidence" value="ECO:0007669"/>
    <property type="project" value="TreeGrafter"/>
</dbReference>
<gene>
    <name evidence="5" type="ORF">GRH90_24155</name>
</gene>
<dbReference type="InterPro" id="IPR009057">
    <property type="entry name" value="Homeodomain-like_sf"/>
</dbReference>
<name>A0A845SR51_9GAMM</name>
<reference evidence="5 6" key="2">
    <citation type="submission" date="2020-02" db="EMBL/GenBank/DDBJ databases">
        <title>The new genus of Enterobacteriales.</title>
        <authorList>
            <person name="Kim I.S."/>
        </authorList>
    </citation>
    <scope>NUCLEOTIDE SEQUENCE [LARGE SCALE GENOMIC DNA]</scope>
    <source>
        <strain evidence="5 6">SAP-6</strain>
    </source>
</reference>
<dbReference type="GO" id="GO:0003700">
    <property type="term" value="F:DNA-binding transcription factor activity"/>
    <property type="evidence" value="ECO:0007669"/>
    <property type="project" value="TreeGrafter"/>
</dbReference>
<evidence type="ECO:0000313" key="6">
    <source>
        <dbReference type="Proteomes" id="UP000461443"/>
    </source>
</evidence>
<dbReference type="Proteomes" id="UP000461443">
    <property type="component" value="Unassembled WGS sequence"/>
</dbReference>
<evidence type="ECO:0000313" key="5">
    <source>
        <dbReference type="EMBL" id="NDL65832.1"/>
    </source>
</evidence>
<dbReference type="Gene3D" id="1.10.357.10">
    <property type="entry name" value="Tetracycline Repressor, domain 2"/>
    <property type="match status" value="1"/>
</dbReference>
<protein>
    <submittedName>
        <fullName evidence="5">TetR family transcriptional regulator</fullName>
    </submittedName>
</protein>
<evidence type="ECO:0000259" key="4">
    <source>
        <dbReference type="PROSITE" id="PS50977"/>
    </source>
</evidence>
<evidence type="ECO:0000256" key="1">
    <source>
        <dbReference type="ARBA" id="ARBA00023125"/>
    </source>
</evidence>
<dbReference type="SUPFAM" id="SSF46689">
    <property type="entry name" value="Homeodomain-like"/>
    <property type="match status" value="1"/>
</dbReference>
<feature type="domain" description="HTH tetR-type" evidence="4">
    <location>
        <begin position="20"/>
        <end position="80"/>
    </location>
</feature>
<feature type="transmembrane region" description="Helical" evidence="3">
    <location>
        <begin position="168"/>
        <end position="188"/>
    </location>
</feature>
<sequence>MTNTAEKSRRRRGRPFKTQAPKSDVILESALHIFSRHGFEGSSLRQIASMADVDVALLSYSFRSKLGLWQAVIDHISAQVVPVIFTMVQNNSGARTGSETFRHVMEQLIDLICDTPIMAKFMVKEIAQNNARSEYVYERLIKPLHNMLLPIVKKARDSGDIGDTDPELFFFMFTGSLAMMAAAQLFIVRFSPAAAQEESFRWELKRTIFGKIAWEI</sequence>
<keyword evidence="6" id="KW-1185">Reference proteome</keyword>
<keyword evidence="3" id="KW-1133">Transmembrane helix</keyword>
<organism evidence="5 6">
    <name type="scientific">Acerihabitans arboris</name>
    <dbReference type="NCBI Taxonomy" id="2691583"/>
    <lineage>
        <taxon>Bacteria</taxon>
        <taxon>Pseudomonadati</taxon>
        <taxon>Pseudomonadota</taxon>
        <taxon>Gammaproteobacteria</taxon>
        <taxon>Enterobacterales</taxon>
        <taxon>Pectobacteriaceae</taxon>
        <taxon>Acerihabitans</taxon>
    </lineage>
</organism>
<dbReference type="PANTHER" id="PTHR30055:SF207">
    <property type="entry name" value="HTH-TYPE TRANSCRIPTIONAL REPRESSOR FATR"/>
    <property type="match status" value="1"/>
</dbReference>